<dbReference type="Proteomes" id="UP000182983">
    <property type="component" value="Unassembled WGS sequence"/>
</dbReference>
<dbReference type="EMBL" id="FNWO01000025">
    <property type="protein sequence ID" value="SEH67337.1"/>
    <property type="molecule type" value="Genomic_DNA"/>
</dbReference>
<gene>
    <name evidence="1" type="ORF">SAMN04244559_03386</name>
</gene>
<sequence>MADTHPIKLPTVPDLSIPGDYGHACLHLAWYREDQERYLLFAMVELLPSEFPPPDSTEEQCLRTRSLGRRTAVYVRRDVLPATEALTWYEHCRDGHVRLPGSDVVLSTATLAQEPCWPFLTSTNNLPFHSWGTVRSHHLLQARTPDAAQRPLVDRKALAWLQDRLYFSLLQYGEWLGSINLVAPNPVLRAIHHTLSVDHQGEGSDFHAIVRQGHNISGLVLYAAEHRHQGVANLQSIPLLKAYQRIAHVGRTERVSLAVVCPQRGILEWMEPLPFLRTISISGSMLGTEKEVHVPDTLRRKGETYRATVRSLEQTSVMGEESASTHISTFLYSQEAKRRQNAEAERSGQKLFNGSPDEARDFVRQLIGRARCQVIIVDPYFATTELFAFALAITDHATDVTILTSSGCMRSKDQTIPDREAGEVLLHQAEHLGKQGEQLKIMVMGGDSAPIHDRFLVIDDTVWLSGNSLNAIGERAGLLMKVPAPGQITDLIEIILADTATKPLKLWVEERLAARKASERP</sequence>
<keyword evidence="2" id="KW-1185">Reference proteome</keyword>
<dbReference type="SUPFAM" id="SSF56024">
    <property type="entry name" value="Phospholipase D/nuclease"/>
    <property type="match status" value="1"/>
</dbReference>
<evidence type="ECO:0008006" key="3">
    <source>
        <dbReference type="Google" id="ProtNLM"/>
    </source>
</evidence>
<dbReference type="AlphaFoldDB" id="A0A1H6JXI4"/>
<protein>
    <recommendedName>
        <fullName evidence="3">Phospholipase D-like domain-containing protein</fullName>
    </recommendedName>
</protein>
<evidence type="ECO:0000313" key="2">
    <source>
        <dbReference type="Proteomes" id="UP000182983"/>
    </source>
</evidence>
<evidence type="ECO:0000313" key="1">
    <source>
        <dbReference type="EMBL" id="SEH67337.1"/>
    </source>
</evidence>
<reference evidence="2" key="1">
    <citation type="submission" date="2016-10" db="EMBL/GenBank/DDBJ databases">
        <authorList>
            <person name="Varghese N."/>
            <person name="Submissions S."/>
        </authorList>
    </citation>
    <scope>NUCLEOTIDE SEQUENCE [LARGE SCALE GENOMIC DNA]</scope>
    <source>
        <strain evidence="2">DSM 13234</strain>
    </source>
</reference>
<proteinExistence type="predicted"/>
<dbReference type="OrthoDB" id="1467909at2"/>
<organism evidence="1 2">
    <name type="scientific">Magnetospirillum fulvum</name>
    <name type="common">Rhodospirillum fulvum</name>
    <dbReference type="NCBI Taxonomy" id="1082"/>
    <lineage>
        <taxon>Bacteria</taxon>
        <taxon>Pseudomonadati</taxon>
        <taxon>Pseudomonadota</taxon>
        <taxon>Alphaproteobacteria</taxon>
        <taxon>Rhodospirillales</taxon>
        <taxon>Rhodospirillaceae</taxon>
        <taxon>Magnetospirillum</taxon>
    </lineage>
</organism>
<accession>A0A1H6JXI4</accession>
<dbReference type="NCBIfam" id="NF040700">
    <property type="entry name" value="VPA1262_N_dom"/>
    <property type="match status" value="1"/>
</dbReference>
<dbReference type="CDD" id="cd00138">
    <property type="entry name" value="PLDc_SF"/>
    <property type="match status" value="1"/>
</dbReference>
<dbReference type="RefSeq" id="WP_074770725.1">
    <property type="nucleotide sequence ID" value="NZ_FNWO01000025.1"/>
</dbReference>
<name>A0A1H6JXI4_MAGFU</name>